<dbReference type="AlphaFoldDB" id="A0A835HL19"/>
<keyword evidence="3" id="KW-1185">Reference proteome</keyword>
<evidence type="ECO:0000313" key="3">
    <source>
        <dbReference type="Proteomes" id="UP000631114"/>
    </source>
</evidence>
<feature type="domain" description="Alpha/beta hydrolase fold-3" evidence="1">
    <location>
        <begin position="3"/>
        <end position="113"/>
    </location>
</feature>
<accession>A0A835HL19</accession>
<dbReference type="EMBL" id="JADFTS010000006">
    <property type="protein sequence ID" value="KAF9602780.1"/>
    <property type="molecule type" value="Genomic_DNA"/>
</dbReference>
<dbReference type="SUPFAM" id="SSF53474">
    <property type="entry name" value="alpha/beta-Hydrolases"/>
    <property type="match status" value="1"/>
</dbReference>
<proteinExistence type="predicted"/>
<dbReference type="InterPro" id="IPR050466">
    <property type="entry name" value="Carboxylest/Gibb_receptor"/>
</dbReference>
<sequence>MKVHGVALVYPFFWGSEAIGSVTTDILKKGFVDRIWPLVSPSAPSNDEPLINPLRNGAPSFSSLGCTRVLVCVAEKDILRDRGWLYYEILSKCGWTGVVEIIIETEGEDHVFHLDSPNCRNAYDFIEHFADFFNCDSASCKTKAPYG</sequence>
<organism evidence="2 3">
    <name type="scientific">Coptis chinensis</name>
    <dbReference type="NCBI Taxonomy" id="261450"/>
    <lineage>
        <taxon>Eukaryota</taxon>
        <taxon>Viridiplantae</taxon>
        <taxon>Streptophyta</taxon>
        <taxon>Embryophyta</taxon>
        <taxon>Tracheophyta</taxon>
        <taxon>Spermatophyta</taxon>
        <taxon>Magnoliopsida</taxon>
        <taxon>Ranunculales</taxon>
        <taxon>Ranunculaceae</taxon>
        <taxon>Coptidoideae</taxon>
        <taxon>Coptis</taxon>
    </lineage>
</organism>
<dbReference type="OrthoDB" id="408631at2759"/>
<dbReference type="Gene3D" id="3.40.50.1820">
    <property type="entry name" value="alpha/beta hydrolase"/>
    <property type="match status" value="1"/>
</dbReference>
<name>A0A835HL19_9MAGN</name>
<dbReference type="InterPro" id="IPR013094">
    <property type="entry name" value="AB_hydrolase_3"/>
</dbReference>
<dbReference type="InterPro" id="IPR029058">
    <property type="entry name" value="AB_hydrolase_fold"/>
</dbReference>
<dbReference type="PANTHER" id="PTHR23024:SF589">
    <property type="entry name" value="CARBOXYLESTERASE 17-RELATED"/>
    <property type="match status" value="1"/>
</dbReference>
<dbReference type="Proteomes" id="UP000631114">
    <property type="component" value="Unassembled WGS sequence"/>
</dbReference>
<evidence type="ECO:0000313" key="2">
    <source>
        <dbReference type="EMBL" id="KAF9602780.1"/>
    </source>
</evidence>
<protein>
    <recommendedName>
        <fullName evidence="1">Alpha/beta hydrolase fold-3 domain-containing protein</fullName>
    </recommendedName>
</protein>
<dbReference type="Pfam" id="PF07859">
    <property type="entry name" value="Abhydrolase_3"/>
    <property type="match status" value="1"/>
</dbReference>
<evidence type="ECO:0000259" key="1">
    <source>
        <dbReference type="Pfam" id="PF07859"/>
    </source>
</evidence>
<dbReference type="PANTHER" id="PTHR23024">
    <property type="entry name" value="ARYLACETAMIDE DEACETYLASE"/>
    <property type="match status" value="1"/>
</dbReference>
<gene>
    <name evidence="2" type="ORF">IFM89_030936</name>
</gene>
<comment type="caution">
    <text evidence="2">The sequence shown here is derived from an EMBL/GenBank/DDBJ whole genome shotgun (WGS) entry which is preliminary data.</text>
</comment>
<reference evidence="2 3" key="1">
    <citation type="submission" date="2020-10" db="EMBL/GenBank/DDBJ databases">
        <title>The Coptis chinensis genome and diversification of protoberbering-type alkaloids.</title>
        <authorList>
            <person name="Wang B."/>
            <person name="Shu S."/>
            <person name="Song C."/>
            <person name="Liu Y."/>
        </authorList>
    </citation>
    <scope>NUCLEOTIDE SEQUENCE [LARGE SCALE GENOMIC DNA]</scope>
    <source>
        <strain evidence="2">HL-2020</strain>
        <tissue evidence="2">Leaf</tissue>
    </source>
</reference>
<dbReference type="GO" id="GO:0016787">
    <property type="term" value="F:hydrolase activity"/>
    <property type="evidence" value="ECO:0007669"/>
    <property type="project" value="InterPro"/>
</dbReference>